<proteinExistence type="predicted"/>
<sequence>MRNQMITSTNLPMRSRGGEDMIFPDWKADLPIGDPENLTFLQSSARVEMASMEGKWGKKFRRLGAIFF</sequence>
<dbReference type="EMBL" id="MTKT01005898">
    <property type="protein sequence ID" value="OWM63690.1"/>
    <property type="molecule type" value="Genomic_DNA"/>
</dbReference>
<organism evidence="1 2">
    <name type="scientific">Punica granatum</name>
    <name type="common">Pomegranate</name>
    <dbReference type="NCBI Taxonomy" id="22663"/>
    <lineage>
        <taxon>Eukaryota</taxon>
        <taxon>Viridiplantae</taxon>
        <taxon>Streptophyta</taxon>
        <taxon>Embryophyta</taxon>
        <taxon>Tracheophyta</taxon>
        <taxon>Spermatophyta</taxon>
        <taxon>Magnoliopsida</taxon>
        <taxon>eudicotyledons</taxon>
        <taxon>Gunneridae</taxon>
        <taxon>Pentapetalae</taxon>
        <taxon>rosids</taxon>
        <taxon>malvids</taxon>
        <taxon>Myrtales</taxon>
        <taxon>Lythraceae</taxon>
        <taxon>Punica</taxon>
    </lineage>
</organism>
<reference evidence="2" key="1">
    <citation type="journal article" date="2017" name="Plant J.">
        <title>The pomegranate (Punica granatum L.) genome and the genomics of punicalagin biosynthesis.</title>
        <authorList>
            <person name="Qin G."/>
            <person name="Xu C."/>
            <person name="Ming R."/>
            <person name="Tang H."/>
            <person name="Guyot R."/>
            <person name="Kramer E.M."/>
            <person name="Hu Y."/>
            <person name="Yi X."/>
            <person name="Qi Y."/>
            <person name="Xu X."/>
            <person name="Gao Z."/>
            <person name="Pan H."/>
            <person name="Jian J."/>
            <person name="Tian Y."/>
            <person name="Yue Z."/>
            <person name="Xu Y."/>
        </authorList>
    </citation>
    <scope>NUCLEOTIDE SEQUENCE [LARGE SCALE GENOMIC DNA]</scope>
    <source>
        <strain evidence="2">cv. Dabenzi</strain>
    </source>
</reference>
<evidence type="ECO:0000313" key="2">
    <source>
        <dbReference type="Proteomes" id="UP000197138"/>
    </source>
</evidence>
<evidence type="ECO:0000313" key="1">
    <source>
        <dbReference type="EMBL" id="OWM63690.1"/>
    </source>
</evidence>
<dbReference type="Proteomes" id="UP000197138">
    <property type="component" value="Unassembled WGS sequence"/>
</dbReference>
<dbReference type="AlphaFoldDB" id="A0A218VUE2"/>
<protein>
    <submittedName>
        <fullName evidence="1">Uncharacterized protein</fullName>
    </submittedName>
</protein>
<name>A0A218VUE2_PUNGR</name>
<comment type="caution">
    <text evidence="1">The sequence shown here is derived from an EMBL/GenBank/DDBJ whole genome shotgun (WGS) entry which is preliminary data.</text>
</comment>
<gene>
    <name evidence="1" type="ORF">CDL15_Pgr008233</name>
</gene>
<accession>A0A218VUE2</accession>